<sequence>MNQKKVFGVLLTDEAWAELGAALKPYSSEGSIGRYIYCEEVQLGGQYFVMVASCTNSDGSSFKAEIGIHHHHVKMYISANERSQIGFVQFG</sequence>
<dbReference type="RefSeq" id="WP_005370089.1">
    <property type="nucleotide sequence ID" value="NZ_CM001475.1"/>
</dbReference>
<dbReference type="STRING" id="686340.Metal_0949"/>
<dbReference type="Proteomes" id="UP000005090">
    <property type="component" value="Chromosome"/>
</dbReference>
<protein>
    <submittedName>
        <fullName evidence="1">Uncharacterized protein</fullName>
    </submittedName>
</protein>
<dbReference type="AlphaFoldDB" id="H8GGH3"/>
<evidence type="ECO:0000313" key="2">
    <source>
        <dbReference type="Proteomes" id="UP000005090"/>
    </source>
</evidence>
<dbReference type="HOGENOM" id="CLU_2476665_0_0_6"/>
<organism evidence="1 2">
    <name type="scientific">Methylomicrobium album BG8</name>
    <dbReference type="NCBI Taxonomy" id="686340"/>
    <lineage>
        <taxon>Bacteria</taxon>
        <taxon>Pseudomonadati</taxon>
        <taxon>Pseudomonadota</taxon>
        <taxon>Gammaproteobacteria</taxon>
        <taxon>Methylococcales</taxon>
        <taxon>Methylococcaceae</taxon>
        <taxon>Methylomicrobium</taxon>
    </lineage>
</organism>
<keyword evidence="2" id="KW-1185">Reference proteome</keyword>
<dbReference type="EMBL" id="CM001475">
    <property type="protein sequence ID" value="EIC28769.1"/>
    <property type="molecule type" value="Genomic_DNA"/>
</dbReference>
<proteinExistence type="predicted"/>
<reference evidence="1 2" key="1">
    <citation type="journal article" date="2013" name="Genome Announc.">
        <title>Genome Sequence of the Obligate Gammaproteobacterial Methanotroph Methylomicrobium album Strain BG8.</title>
        <authorList>
            <person name="Kits K.D."/>
            <person name="Kalyuzhnaya M.G."/>
            <person name="Klotz M.G."/>
            <person name="Jetten M.S."/>
            <person name="Op den Camp H.J."/>
            <person name="Vuilleumier S."/>
            <person name="Bringel F."/>
            <person name="Dispirito A.A."/>
            <person name="Murrell J.C."/>
            <person name="Bruce D."/>
            <person name="Cheng J.F."/>
            <person name="Copeland A."/>
            <person name="Goodwin L."/>
            <person name="Hauser L."/>
            <person name="Lajus A."/>
            <person name="Land M.L."/>
            <person name="Lapidus A."/>
            <person name="Lucas S."/>
            <person name="Medigue C."/>
            <person name="Pitluck S."/>
            <person name="Woyke T."/>
            <person name="Zeytun A."/>
            <person name="Stein L.Y."/>
        </authorList>
    </citation>
    <scope>NUCLEOTIDE SEQUENCE [LARGE SCALE GENOMIC DNA]</scope>
    <source>
        <strain evidence="1 2">BG8</strain>
    </source>
</reference>
<accession>H8GGH3</accession>
<name>H8GGH3_METAL</name>
<gene>
    <name evidence="1" type="ORF">Metal_0949</name>
</gene>
<evidence type="ECO:0000313" key="1">
    <source>
        <dbReference type="EMBL" id="EIC28769.1"/>
    </source>
</evidence>